<comment type="cofactor">
    <cofactor evidence="2">
        <name>Ca(2+)</name>
        <dbReference type="ChEBI" id="CHEBI:29108"/>
    </cofactor>
</comment>
<evidence type="ECO:0000256" key="14">
    <source>
        <dbReference type="SAM" id="SignalP"/>
    </source>
</evidence>
<dbReference type="Gene3D" id="1.10.420.10">
    <property type="entry name" value="Peroxidase, domain 2"/>
    <property type="match status" value="1"/>
</dbReference>
<comment type="cofactor">
    <cofactor evidence="3">
        <name>heme b</name>
        <dbReference type="ChEBI" id="CHEBI:60344"/>
    </cofactor>
</comment>
<feature type="chain" id="PRO_5032680814" description="Plant heme peroxidase family profile domain-containing protein" evidence="14">
    <location>
        <begin position="24"/>
        <end position="254"/>
    </location>
</feature>
<name>A0A811NYK3_9POAL</name>
<evidence type="ECO:0000256" key="11">
    <source>
        <dbReference type="ARBA" id="ARBA00023324"/>
    </source>
</evidence>
<protein>
    <recommendedName>
        <fullName evidence="15">Plant heme peroxidase family profile domain-containing protein</fullName>
    </recommendedName>
</protein>
<evidence type="ECO:0000256" key="5">
    <source>
        <dbReference type="ARBA" id="ARBA00022559"/>
    </source>
</evidence>
<feature type="binding site" evidence="12">
    <location>
        <position position="67"/>
    </location>
    <ligand>
        <name>substrate</name>
    </ligand>
</feature>
<dbReference type="GO" id="GO:0006979">
    <property type="term" value="P:response to oxidative stress"/>
    <property type="evidence" value="ECO:0007669"/>
    <property type="project" value="InterPro"/>
</dbReference>
<evidence type="ECO:0000259" key="15">
    <source>
        <dbReference type="PROSITE" id="PS50873"/>
    </source>
</evidence>
<dbReference type="GO" id="GO:0020037">
    <property type="term" value="F:heme binding"/>
    <property type="evidence" value="ECO:0007669"/>
    <property type="project" value="InterPro"/>
</dbReference>
<dbReference type="PROSITE" id="PS51257">
    <property type="entry name" value="PROKAR_LIPOPROTEIN"/>
    <property type="match status" value="1"/>
</dbReference>
<keyword evidence="6" id="KW-0349">Heme</keyword>
<dbReference type="EMBL" id="CAJGYO010000005">
    <property type="protein sequence ID" value="CAD6229553.1"/>
    <property type="molecule type" value="Genomic_DNA"/>
</dbReference>
<dbReference type="InterPro" id="IPR010255">
    <property type="entry name" value="Haem_peroxidase_sf"/>
</dbReference>
<evidence type="ECO:0000256" key="1">
    <source>
        <dbReference type="ARBA" id="ARBA00000189"/>
    </source>
</evidence>
<keyword evidence="9" id="KW-0560">Oxidoreductase</keyword>
<evidence type="ECO:0000256" key="6">
    <source>
        <dbReference type="ARBA" id="ARBA00022617"/>
    </source>
</evidence>
<dbReference type="SUPFAM" id="SSF48113">
    <property type="entry name" value="Heme-dependent peroxidases"/>
    <property type="match status" value="1"/>
</dbReference>
<dbReference type="GO" id="GO:0140825">
    <property type="term" value="F:lactoperoxidase activity"/>
    <property type="evidence" value="ECO:0007669"/>
    <property type="project" value="UniProtKB-EC"/>
</dbReference>
<keyword evidence="10" id="KW-0408">Iron</keyword>
<keyword evidence="14" id="KW-0732">Signal</keyword>
<dbReference type="GO" id="GO:0005576">
    <property type="term" value="C:extracellular region"/>
    <property type="evidence" value="ECO:0007669"/>
    <property type="project" value="UniProtKB-SubCell"/>
</dbReference>
<evidence type="ECO:0000256" key="4">
    <source>
        <dbReference type="ARBA" id="ARBA00004613"/>
    </source>
</evidence>
<dbReference type="InterPro" id="IPR000823">
    <property type="entry name" value="Peroxidase_pln"/>
</dbReference>
<evidence type="ECO:0000313" key="16">
    <source>
        <dbReference type="EMBL" id="CAD6229553.1"/>
    </source>
</evidence>
<gene>
    <name evidence="16" type="ORF">NCGR_LOCUS20076</name>
</gene>
<dbReference type="Pfam" id="PF00141">
    <property type="entry name" value="peroxidase"/>
    <property type="match status" value="1"/>
</dbReference>
<dbReference type="PROSITE" id="PS50873">
    <property type="entry name" value="PEROXIDASE_4"/>
    <property type="match status" value="1"/>
</dbReference>
<comment type="catalytic activity">
    <reaction evidence="1">
        <text>2 a phenolic donor + H2O2 = 2 a phenolic radical donor + 2 H2O</text>
        <dbReference type="Rhea" id="RHEA:56136"/>
        <dbReference type="ChEBI" id="CHEBI:15377"/>
        <dbReference type="ChEBI" id="CHEBI:16240"/>
        <dbReference type="ChEBI" id="CHEBI:139520"/>
        <dbReference type="ChEBI" id="CHEBI:139521"/>
        <dbReference type="EC" id="1.11.1.7"/>
    </reaction>
</comment>
<comment type="subcellular location">
    <subcellularLocation>
        <location evidence="4">Secreted</location>
    </subcellularLocation>
</comment>
<evidence type="ECO:0000256" key="2">
    <source>
        <dbReference type="ARBA" id="ARBA00001913"/>
    </source>
</evidence>
<dbReference type="InterPro" id="IPR002016">
    <property type="entry name" value="Haem_peroxidase"/>
</dbReference>
<dbReference type="AlphaFoldDB" id="A0A811NYK3"/>
<evidence type="ECO:0000256" key="7">
    <source>
        <dbReference type="ARBA" id="ARBA00022723"/>
    </source>
</evidence>
<comment type="caution">
    <text evidence="16">The sequence shown here is derived from an EMBL/GenBank/DDBJ whole genome shotgun (WGS) entry which is preliminary data.</text>
</comment>
<evidence type="ECO:0000256" key="12">
    <source>
        <dbReference type="PIRSR" id="PIRSR600823-2"/>
    </source>
</evidence>
<evidence type="ECO:0000256" key="3">
    <source>
        <dbReference type="ARBA" id="ARBA00001970"/>
    </source>
</evidence>
<keyword evidence="8" id="KW-0106">Calcium</keyword>
<keyword evidence="5" id="KW-0575">Peroxidase</keyword>
<feature type="signal peptide" evidence="14">
    <location>
        <begin position="1"/>
        <end position="23"/>
    </location>
</feature>
<dbReference type="GO" id="GO:0046872">
    <property type="term" value="F:metal ion binding"/>
    <property type="evidence" value="ECO:0007669"/>
    <property type="project" value="UniProtKB-KW"/>
</dbReference>
<evidence type="ECO:0000256" key="8">
    <source>
        <dbReference type="ARBA" id="ARBA00022837"/>
    </source>
</evidence>
<dbReference type="PANTHER" id="PTHR31517">
    <property type="match status" value="1"/>
</dbReference>
<keyword evidence="11" id="KW-0376">Hydrogen peroxide</keyword>
<sequence>MALRRLLLVVVVAAVASCRPGRADPAMSVLPGLPVAGLASNGPRYAVETGRRDGKVSAECDANNDLPPPSSKIVDLKTYFSFKGLGWKDLVVLSAGDGSGNGASVVARPRAPLQRRRRPGRGRRVRDGGRASGLPFAVDSDFVLQETLAAIFAEIPSQATIPNDDAKMKIVIHSEVDWKFGLLESYNQFFVVDFVCVPSMKEPHYICPNDKHQYYSTASKMRKIANQESSGSCPLHESFCMANHLFVIVLFYLG</sequence>
<keyword evidence="7" id="KW-0479">Metal-binding</keyword>
<feature type="domain" description="Plant heme peroxidase family profile" evidence="15">
    <location>
        <begin position="1"/>
        <end position="117"/>
    </location>
</feature>
<dbReference type="PANTHER" id="PTHR31517:SF84">
    <property type="entry name" value="PEROXIDASE"/>
    <property type="match status" value="1"/>
</dbReference>
<dbReference type="Proteomes" id="UP000604825">
    <property type="component" value="Unassembled WGS sequence"/>
</dbReference>
<proteinExistence type="inferred from homology"/>
<reference evidence="16" key="1">
    <citation type="submission" date="2020-10" db="EMBL/GenBank/DDBJ databases">
        <authorList>
            <person name="Han B."/>
            <person name="Lu T."/>
            <person name="Zhao Q."/>
            <person name="Huang X."/>
            <person name="Zhao Y."/>
        </authorList>
    </citation>
    <scope>NUCLEOTIDE SEQUENCE</scope>
</reference>
<organism evidence="16 17">
    <name type="scientific">Miscanthus lutarioriparius</name>
    <dbReference type="NCBI Taxonomy" id="422564"/>
    <lineage>
        <taxon>Eukaryota</taxon>
        <taxon>Viridiplantae</taxon>
        <taxon>Streptophyta</taxon>
        <taxon>Embryophyta</taxon>
        <taxon>Tracheophyta</taxon>
        <taxon>Spermatophyta</taxon>
        <taxon>Magnoliopsida</taxon>
        <taxon>Liliopsida</taxon>
        <taxon>Poales</taxon>
        <taxon>Poaceae</taxon>
        <taxon>PACMAD clade</taxon>
        <taxon>Panicoideae</taxon>
        <taxon>Andropogonodae</taxon>
        <taxon>Andropogoneae</taxon>
        <taxon>Saccharinae</taxon>
        <taxon>Miscanthus</taxon>
    </lineage>
</organism>
<evidence type="ECO:0000256" key="13">
    <source>
        <dbReference type="RuleBase" id="RU004241"/>
    </source>
</evidence>
<comment type="similarity">
    <text evidence="13">Belongs to the peroxidase family.</text>
</comment>
<evidence type="ECO:0000256" key="10">
    <source>
        <dbReference type="ARBA" id="ARBA00023004"/>
    </source>
</evidence>
<dbReference type="GO" id="GO:0042744">
    <property type="term" value="P:hydrogen peroxide catabolic process"/>
    <property type="evidence" value="ECO:0007669"/>
    <property type="project" value="UniProtKB-KW"/>
</dbReference>
<keyword evidence="17" id="KW-1185">Reference proteome</keyword>
<dbReference type="Gene3D" id="1.10.520.10">
    <property type="match status" value="1"/>
</dbReference>
<accession>A0A811NYK3</accession>
<evidence type="ECO:0000313" key="17">
    <source>
        <dbReference type="Proteomes" id="UP000604825"/>
    </source>
</evidence>
<evidence type="ECO:0000256" key="9">
    <source>
        <dbReference type="ARBA" id="ARBA00023002"/>
    </source>
</evidence>